<accession>A0A1T4MFA4</accession>
<dbReference type="InterPro" id="IPR007236">
    <property type="entry name" value="SlyX"/>
</dbReference>
<name>A0A1T4MFA4_9GAMM</name>
<keyword evidence="3" id="KW-1185">Reference proteome</keyword>
<dbReference type="Proteomes" id="UP000190061">
    <property type="component" value="Unassembled WGS sequence"/>
</dbReference>
<dbReference type="PANTHER" id="PTHR36508:SF1">
    <property type="entry name" value="PROTEIN SLYX"/>
    <property type="match status" value="1"/>
</dbReference>
<dbReference type="OrthoDB" id="5998734at2"/>
<evidence type="ECO:0000313" key="2">
    <source>
        <dbReference type="EMBL" id="SJZ65709.1"/>
    </source>
</evidence>
<gene>
    <name evidence="1" type="primary">slyX</name>
    <name evidence="2" type="ORF">SAMN02745674_00406</name>
</gene>
<dbReference type="PANTHER" id="PTHR36508">
    <property type="entry name" value="PROTEIN SLYX"/>
    <property type="match status" value="1"/>
</dbReference>
<dbReference type="AlphaFoldDB" id="A0A1T4MFA4"/>
<sequence length="81" mass="8856">MAGTPMDTDIEARLVDLETRLAFQEHTIGELSDALAQARDEEARNALLMHRVVEELKQMRATMAAGAVSADPASEPPPPHY</sequence>
<comment type="similarity">
    <text evidence="1">Belongs to the SlyX family.</text>
</comment>
<reference evidence="2 3" key="1">
    <citation type="submission" date="2017-02" db="EMBL/GenBank/DDBJ databases">
        <authorList>
            <person name="Peterson S.W."/>
        </authorList>
    </citation>
    <scope>NUCLEOTIDE SEQUENCE [LARGE SCALE GENOMIC DNA]</scope>
    <source>
        <strain evidence="2 3">DSM 21749</strain>
    </source>
</reference>
<dbReference type="RefSeq" id="WP_078757017.1">
    <property type="nucleotide sequence ID" value="NZ_FUXP01000001.1"/>
</dbReference>
<evidence type="ECO:0000256" key="1">
    <source>
        <dbReference type="HAMAP-Rule" id="MF_00715"/>
    </source>
</evidence>
<dbReference type="Pfam" id="PF04102">
    <property type="entry name" value="SlyX"/>
    <property type="match status" value="1"/>
</dbReference>
<protein>
    <recommendedName>
        <fullName evidence="1">Protein SlyX homolog</fullName>
    </recommendedName>
</protein>
<proteinExistence type="inferred from homology"/>
<evidence type="ECO:0000313" key="3">
    <source>
        <dbReference type="Proteomes" id="UP000190061"/>
    </source>
</evidence>
<dbReference type="Gene3D" id="1.20.5.300">
    <property type="match status" value="1"/>
</dbReference>
<dbReference type="STRING" id="1122188.SAMN02745674_00406"/>
<dbReference type="HAMAP" id="MF_00715">
    <property type="entry name" value="SlyX"/>
    <property type="match status" value="1"/>
</dbReference>
<dbReference type="EMBL" id="FUXP01000001">
    <property type="protein sequence ID" value="SJZ65709.1"/>
    <property type="molecule type" value="Genomic_DNA"/>
</dbReference>
<organism evidence="2 3">
    <name type="scientific">Lysobacter spongiicola DSM 21749</name>
    <dbReference type="NCBI Taxonomy" id="1122188"/>
    <lineage>
        <taxon>Bacteria</taxon>
        <taxon>Pseudomonadati</taxon>
        <taxon>Pseudomonadota</taxon>
        <taxon>Gammaproteobacteria</taxon>
        <taxon>Lysobacterales</taxon>
        <taxon>Lysobacteraceae</taxon>
        <taxon>Novilysobacter</taxon>
    </lineage>
</organism>